<feature type="chain" id="PRO_5012787738" evidence="2">
    <location>
        <begin position="25"/>
        <end position="107"/>
    </location>
</feature>
<keyword evidence="2" id="KW-0732">Signal</keyword>
<dbReference type="AlphaFoldDB" id="A0A2A2JDQ1"/>
<feature type="signal peptide" evidence="2">
    <location>
        <begin position="1"/>
        <end position="24"/>
    </location>
</feature>
<keyword evidence="4" id="KW-1185">Reference proteome</keyword>
<feature type="region of interest" description="Disordered" evidence="1">
    <location>
        <begin position="26"/>
        <end position="46"/>
    </location>
</feature>
<protein>
    <submittedName>
        <fullName evidence="3">Uncharacterized protein</fullName>
    </submittedName>
</protein>
<accession>A0A2A2JDQ1</accession>
<evidence type="ECO:0000256" key="2">
    <source>
        <dbReference type="SAM" id="SignalP"/>
    </source>
</evidence>
<comment type="caution">
    <text evidence="3">The sequence shown here is derived from an EMBL/GenBank/DDBJ whole genome shotgun (WGS) entry which is preliminary data.</text>
</comment>
<proteinExistence type="predicted"/>
<evidence type="ECO:0000313" key="3">
    <source>
        <dbReference type="EMBL" id="PAV59876.1"/>
    </source>
</evidence>
<evidence type="ECO:0000313" key="4">
    <source>
        <dbReference type="Proteomes" id="UP000218231"/>
    </source>
</evidence>
<gene>
    <name evidence="3" type="ORF">WR25_19791</name>
</gene>
<evidence type="ECO:0000256" key="1">
    <source>
        <dbReference type="SAM" id="MobiDB-lite"/>
    </source>
</evidence>
<name>A0A2A2JDQ1_9BILA</name>
<dbReference type="Proteomes" id="UP000218231">
    <property type="component" value="Unassembled WGS sequence"/>
</dbReference>
<sequence length="107" mass="11510">MNFRMKLFVVALCLILASVITVEGTGNKDRRRDSGFTSGGGDPLFLGKREAGFEARAKRSHVAKGLEGMGVPLFLGKREAGFEAMRAKRSHVAKGLEGMGVPLFLGK</sequence>
<reference evidence="3 4" key="1">
    <citation type="journal article" date="2017" name="Curr. Biol.">
        <title>Genome architecture and evolution of a unichromosomal asexual nematode.</title>
        <authorList>
            <person name="Fradin H."/>
            <person name="Zegar C."/>
            <person name="Gutwein M."/>
            <person name="Lucas J."/>
            <person name="Kovtun M."/>
            <person name="Corcoran D."/>
            <person name="Baugh L.R."/>
            <person name="Kiontke K."/>
            <person name="Gunsalus K."/>
            <person name="Fitch D.H."/>
            <person name="Piano F."/>
        </authorList>
    </citation>
    <scope>NUCLEOTIDE SEQUENCE [LARGE SCALE GENOMIC DNA]</scope>
    <source>
        <strain evidence="3">PF1309</strain>
    </source>
</reference>
<organism evidence="3 4">
    <name type="scientific">Diploscapter pachys</name>
    <dbReference type="NCBI Taxonomy" id="2018661"/>
    <lineage>
        <taxon>Eukaryota</taxon>
        <taxon>Metazoa</taxon>
        <taxon>Ecdysozoa</taxon>
        <taxon>Nematoda</taxon>
        <taxon>Chromadorea</taxon>
        <taxon>Rhabditida</taxon>
        <taxon>Rhabditina</taxon>
        <taxon>Rhabditomorpha</taxon>
        <taxon>Rhabditoidea</taxon>
        <taxon>Rhabditidae</taxon>
        <taxon>Diploscapter</taxon>
    </lineage>
</organism>
<dbReference type="EMBL" id="LIAE01010494">
    <property type="protein sequence ID" value="PAV59876.1"/>
    <property type="molecule type" value="Genomic_DNA"/>
</dbReference>